<feature type="domain" description="Acyltransferase 3" evidence="2">
    <location>
        <begin position="7"/>
        <end position="310"/>
    </location>
</feature>
<dbReference type="EMBL" id="JABSNP010000015">
    <property type="protein sequence ID" value="NRT20229.1"/>
    <property type="molecule type" value="Genomic_DNA"/>
</dbReference>
<feature type="transmembrane region" description="Helical" evidence="1">
    <location>
        <begin position="167"/>
        <end position="184"/>
    </location>
</feature>
<evidence type="ECO:0000259" key="2">
    <source>
        <dbReference type="Pfam" id="PF01757"/>
    </source>
</evidence>
<evidence type="ECO:0000256" key="1">
    <source>
        <dbReference type="SAM" id="Phobius"/>
    </source>
</evidence>
<dbReference type="PANTHER" id="PTHR23028:SF53">
    <property type="entry name" value="ACYL_TRANSF_3 DOMAIN-CONTAINING PROTEIN"/>
    <property type="match status" value="1"/>
</dbReference>
<keyword evidence="1" id="KW-0812">Transmembrane</keyword>
<dbReference type="Proteomes" id="UP000779507">
    <property type="component" value="Unassembled WGS sequence"/>
</dbReference>
<organism evidence="3 4">
    <name type="scientific">Hymenobacter caeli</name>
    <dbReference type="NCBI Taxonomy" id="2735894"/>
    <lineage>
        <taxon>Bacteria</taxon>
        <taxon>Pseudomonadati</taxon>
        <taxon>Bacteroidota</taxon>
        <taxon>Cytophagia</taxon>
        <taxon>Cytophagales</taxon>
        <taxon>Hymenobacteraceae</taxon>
        <taxon>Hymenobacter</taxon>
    </lineage>
</organism>
<keyword evidence="4" id="KW-1185">Reference proteome</keyword>
<name>A0ABX2FUR7_9BACT</name>
<evidence type="ECO:0000313" key="4">
    <source>
        <dbReference type="Proteomes" id="UP000779507"/>
    </source>
</evidence>
<dbReference type="Pfam" id="PF01757">
    <property type="entry name" value="Acyl_transf_3"/>
    <property type="match status" value="1"/>
</dbReference>
<dbReference type="InterPro" id="IPR050879">
    <property type="entry name" value="Acyltransferase_3"/>
</dbReference>
<dbReference type="RefSeq" id="WP_173811009.1">
    <property type="nucleotide sequence ID" value="NZ_JABSNP010000015.1"/>
</dbReference>
<accession>A0ABX2FUR7</accession>
<feature type="transmembrane region" description="Helical" evidence="1">
    <location>
        <begin position="62"/>
        <end position="81"/>
    </location>
</feature>
<sequence length="338" mass="39308">MLASFVMVFHSVSFLIIGQYVVYVFFMLSGYWVFKMYNEKYSHYEQSYWVYLQSRFLRLLPTYWIILLFAIIVSIVAHSFLHEVPNVPLGFNRIIIQNILVLGLGNAQYQFIVPAWSLDVEVQYYLVVPLLVLIGVKRSGGIALLSLGILGFIYTNFFSAAKEIPPLITYIPFFLIGAAVYLYRISASENFALFCLLIASIILGLNYAIPSLRTNFFFNSAATVLIFNYQEALDITLAILTIPFMIINIHQKDVPKKDFLWSSMSYVIYLLHWPLLELYALTVRNVSTVEKYIHILVYYAVCLFLSWLFSTYVDTYFESKRRTWLKTRKKKSKQVILT</sequence>
<evidence type="ECO:0000313" key="3">
    <source>
        <dbReference type="EMBL" id="NRT20229.1"/>
    </source>
</evidence>
<feature type="transmembrane region" description="Helical" evidence="1">
    <location>
        <begin position="259"/>
        <end position="276"/>
    </location>
</feature>
<feature type="transmembrane region" description="Helical" evidence="1">
    <location>
        <begin position="111"/>
        <end position="134"/>
    </location>
</feature>
<dbReference type="InterPro" id="IPR002656">
    <property type="entry name" value="Acyl_transf_3_dom"/>
</dbReference>
<feature type="transmembrane region" description="Helical" evidence="1">
    <location>
        <begin position="141"/>
        <end position="161"/>
    </location>
</feature>
<keyword evidence="1" id="KW-1133">Transmembrane helix</keyword>
<comment type="caution">
    <text evidence="3">The sequence shown here is derived from an EMBL/GenBank/DDBJ whole genome shotgun (WGS) entry which is preliminary data.</text>
</comment>
<reference evidence="3 4" key="1">
    <citation type="submission" date="2020-05" db="EMBL/GenBank/DDBJ databases">
        <title>Genomic Encyclopedia of Type Strains, Phase IV (KMG-V): Genome sequencing to study the core and pangenomes of soil and plant-associated prokaryotes.</title>
        <authorList>
            <person name="Whitman W."/>
        </authorList>
    </citation>
    <scope>NUCLEOTIDE SEQUENCE [LARGE SCALE GENOMIC DNA]</scope>
    <source>
        <strain evidence="3 4">9A</strain>
    </source>
</reference>
<feature type="transmembrane region" description="Helical" evidence="1">
    <location>
        <begin position="229"/>
        <end position="247"/>
    </location>
</feature>
<gene>
    <name evidence="3" type="ORF">HNP98_003069</name>
</gene>
<feature type="transmembrane region" description="Helical" evidence="1">
    <location>
        <begin position="296"/>
        <end position="317"/>
    </location>
</feature>
<dbReference type="PANTHER" id="PTHR23028">
    <property type="entry name" value="ACETYLTRANSFERASE"/>
    <property type="match status" value="1"/>
</dbReference>
<proteinExistence type="predicted"/>
<keyword evidence="1" id="KW-0472">Membrane</keyword>
<feature type="transmembrane region" description="Helical" evidence="1">
    <location>
        <begin position="191"/>
        <end position="209"/>
    </location>
</feature>
<feature type="transmembrane region" description="Helical" evidence="1">
    <location>
        <begin position="12"/>
        <end position="34"/>
    </location>
</feature>
<protein>
    <submittedName>
        <fullName evidence="3">Peptidoglycan/LPS O-acetylase OafA/YrhL</fullName>
    </submittedName>
</protein>